<dbReference type="RefSeq" id="WP_055170855.1">
    <property type="nucleotide sequence ID" value="NZ_CZBX01000002.1"/>
</dbReference>
<feature type="transmembrane region" description="Helical" evidence="2">
    <location>
        <begin position="80"/>
        <end position="99"/>
    </location>
</feature>
<evidence type="ECO:0000313" key="3">
    <source>
        <dbReference type="EMBL" id="CUQ82240.1"/>
    </source>
</evidence>
<dbReference type="InterPro" id="IPR036278">
    <property type="entry name" value="Sialidase_sf"/>
</dbReference>
<evidence type="ECO:0000313" key="4">
    <source>
        <dbReference type="Proteomes" id="UP000078383"/>
    </source>
</evidence>
<evidence type="ECO:0000256" key="2">
    <source>
        <dbReference type="SAM" id="Phobius"/>
    </source>
</evidence>
<organism evidence="3 4">
    <name type="scientific">[Ruminococcus] torques</name>
    <dbReference type="NCBI Taxonomy" id="33039"/>
    <lineage>
        <taxon>Bacteria</taxon>
        <taxon>Bacillati</taxon>
        <taxon>Bacillota</taxon>
        <taxon>Clostridia</taxon>
        <taxon>Lachnospirales</taxon>
        <taxon>Lachnospiraceae</taxon>
        <taxon>Mediterraneibacter</taxon>
    </lineage>
</organism>
<dbReference type="AlphaFoldDB" id="A0A174ZGH7"/>
<feature type="compositionally biased region" description="Basic and acidic residues" evidence="1">
    <location>
        <begin position="325"/>
        <end position="337"/>
    </location>
</feature>
<protein>
    <submittedName>
        <fullName evidence="3">Uncharacterized protein</fullName>
    </submittedName>
</protein>
<accession>A0A174ZGH7</accession>
<feature type="transmembrane region" description="Helical" evidence="2">
    <location>
        <begin position="12"/>
        <end position="31"/>
    </location>
</feature>
<feature type="transmembrane region" description="Helical" evidence="2">
    <location>
        <begin position="37"/>
        <end position="59"/>
    </location>
</feature>
<dbReference type="InterPro" id="IPR015943">
    <property type="entry name" value="WD40/YVTN_repeat-like_dom_sf"/>
</dbReference>
<gene>
    <name evidence="3" type="ORF">ERS852502_00444</name>
</gene>
<feature type="region of interest" description="Disordered" evidence="1">
    <location>
        <begin position="316"/>
        <end position="343"/>
    </location>
</feature>
<keyword evidence="2" id="KW-1133">Transmembrane helix</keyword>
<reference evidence="3 4" key="1">
    <citation type="submission" date="2015-09" db="EMBL/GenBank/DDBJ databases">
        <authorList>
            <consortium name="Pathogen Informatics"/>
        </authorList>
    </citation>
    <scope>NUCLEOTIDE SEQUENCE [LARGE SCALE GENOMIC DNA]</scope>
    <source>
        <strain evidence="3 4">2789STDY5834889</strain>
    </source>
</reference>
<dbReference type="SUPFAM" id="SSF50939">
    <property type="entry name" value="Sialidases"/>
    <property type="match status" value="1"/>
</dbReference>
<keyword evidence="2" id="KW-0812">Transmembrane</keyword>
<sequence length="515" mass="58062">MKKLKFIFGKLSIIYYILFLLVTCVLCKYGSIRQLKFAFLASGILLVLSLCIWIGCLIAEKENPLKMKGALRKTVFGTELLILLVVTVGCISYIVYTAIPYNGALSWKVDSLFKTKKIEYEHNNFFRDGAEGLIKDINKKLKLPDELYITDSFEMSFDKDGTITRVSTYLYGQNEKGKDKTYLIDYDIDKSDKIVVQIAGYANADYDDDKKLDPMFTILEKSDCKMQVTQWNLNYAFSDNPPEYEILYYGKRSFASSEGLVYLPGDVDGDGEVGGMTDFTALDSGGEALGYEVSLYLPQDESVTPVRYMMEPEYISPDTISQNEQAEKDSQAKEQGKENNTWTVDTDGSGVVRFFLNEQKGWKLSVVDAALGTRYYKLKTTSDGGYNWTTVNEDPFDGNGGVGEGIQFFNEQFGFIGLSGASQTHSSIYVTKDGGKTLEEIELPMDTVTEYPPHMQEYGLTLEDYQYLEMPQQDGENYTIHVMTQSGETEGLVFTSEDQGENWIFTGVFDENDLS</sequence>
<name>A0A174ZGH7_9FIRM</name>
<dbReference type="Gene3D" id="2.130.10.10">
    <property type="entry name" value="YVTN repeat-like/Quinoprotein amine dehydrogenase"/>
    <property type="match status" value="1"/>
</dbReference>
<dbReference type="Proteomes" id="UP000078383">
    <property type="component" value="Unassembled WGS sequence"/>
</dbReference>
<keyword evidence="2" id="KW-0472">Membrane</keyword>
<dbReference type="EMBL" id="CZBX01000002">
    <property type="protein sequence ID" value="CUQ82240.1"/>
    <property type="molecule type" value="Genomic_DNA"/>
</dbReference>
<evidence type="ECO:0000256" key="1">
    <source>
        <dbReference type="SAM" id="MobiDB-lite"/>
    </source>
</evidence>
<proteinExistence type="predicted"/>